<protein>
    <submittedName>
        <fullName evidence="3">Xaa-Pro aminopeptidase family enzyme</fullName>
    </submittedName>
</protein>
<dbReference type="InterPro" id="IPR029149">
    <property type="entry name" value="Creatin/AminoP/Spt16_N"/>
</dbReference>
<dbReference type="Pfam" id="PF00557">
    <property type="entry name" value="Peptidase_M24"/>
    <property type="match status" value="1"/>
</dbReference>
<dbReference type="InterPro" id="IPR000587">
    <property type="entry name" value="Creatinase_N"/>
</dbReference>
<name>Q97FF2_CLOAB</name>
<dbReference type="SUPFAM" id="SSF55920">
    <property type="entry name" value="Creatinase/aminopeptidase"/>
    <property type="match status" value="1"/>
</dbReference>
<dbReference type="HOGENOM" id="CLU_017266_4_1_9"/>
<dbReference type="AlphaFoldDB" id="Q97FF2"/>
<dbReference type="CDD" id="cd01092">
    <property type="entry name" value="APP-like"/>
    <property type="match status" value="1"/>
</dbReference>
<dbReference type="KEGG" id="cac:CA_C2788"/>
<evidence type="ECO:0000313" key="3">
    <source>
        <dbReference type="EMBL" id="AAK80732.1"/>
    </source>
</evidence>
<evidence type="ECO:0000259" key="2">
    <source>
        <dbReference type="Pfam" id="PF01321"/>
    </source>
</evidence>
<dbReference type="PATRIC" id="fig|272562.8.peg.2975"/>
<proteinExistence type="predicted"/>
<dbReference type="Proteomes" id="UP000000814">
    <property type="component" value="Chromosome"/>
</dbReference>
<dbReference type="Pfam" id="PF01321">
    <property type="entry name" value="Creatinase_N"/>
    <property type="match status" value="1"/>
</dbReference>
<dbReference type="PANTHER" id="PTHR46112">
    <property type="entry name" value="AMINOPEPTIDASE"/>
    <property type="match status" value="1"/>
</dbReference>
<feature type="domain" description="Creatinase N-terminal" evidence="2">
    <location>
        <begin position="5"/>
        <end position="131"/>
    </location>
</feature>
<accession>Q97FF2</accession>
<sequence>MNNSRIKRVIENMKKHKLNQMLVTSASSIFYLSGASIDSGERLVAMYINTDGKVTFIMNSLFKNSKGLDNSEIITYDDSEEPIPVLLNEIDKNDTLGIDKNWPAHFLIELMEKSNMNFVNSSPIVDEVRMIKDEEEIKILRESSKINDKVMEELVDYINKDKTEKEMAKVIQGIFEKNGIEKLSFDTICSYGKNGADPHHMPDDTELNNGDTIVIDMGGVYNNYCSDMTRTFFYKEASKEAKKIYETVKKANEAGKKAVKPGVKLSDIDRVTREVIEKEGYGKYFTHRTGHNIGIEDHEFPSVGGNSDIEAQVGMVFSIEPGIYVPGECGVRIEDLVVVTETGCEVLNNVSRELKILQ</sequence>
<keyword evidence="3" id="KW-0031">Aminopeptidase</keyword>
<keyword evidence="3" id="KW-0645">Protease</keyword>
<keyword evidence="3" id="KW-0378">Hydrolase</keyword>
<dbReference type="PANTHER" id="PTHR46112:SF3">
    <property type="entry name" value="AMINOPEPTIDASE YPDF"/>
    <property type="match status" value="1"/>
</dbReference>
<dbReference type="RefSeq" id="WP_010966073.1">
    <property type="nucleotide sequence ID" value="NC_003030.1"/>
</dbReference>
<dbReference type="Gene3D" id="3.40.350.10">
    <property type="entry name" value="Creatinase/prolidase N-terminal domain"/>
    <property type="match status" value="1"/>
</dbReference>
<organism evidence="3 4">
    <name type="scientific">Clostridium acetobutylicum (strain ATCC 824 / DSM 792 / JCM 1419 / IAM 19013 / LMG 5710 / NBRC 13948 / NRRL B-527 / VKM B-1787 / 2291 / W)</name>
    <dbReference type="NCBI Taxonomy" id="272562"/>
    <lineage>
        <taxon>Bacteria</taxon>
        <taxon>Bacillati</taxon>
        <taxon>Bacillota</taxon>
        <taxon>Clostridia</taxon>
        <taxon>Eubacteriales</taxon>
        <taxon>Clostridiaceae</taxon>
        <taxon>Clostridium</taxon>
    </lineage>
</organism>
<dbReference type="STRING" id="272562.CA_C2788"/>
<dbReference type="InterPro" id="IPR000994">
    <property type="entry name" value="Pept_M24"/>
</dbReference>
<reference evidence="3 4" key="1">
    <citation type="journal article" date="2001" name="J. Bacteriol.">
        <title>Genome sequence and comparative analysis of the solvent-producing bacterium Clostridium acetobutylicum.</title>
        <authorList>
            <person name="Nolling J."/>
            <person name="Breton G."/>
            <person name="Omelchenko M.V."/>
            <person name="Makarova K.S."/>
            <person name="Zeng Q."/>
            <person name="Gibson R."/>
            <person name="Lee H.M."/>
            <person name="Dubois J."/>
            <person name="Qiu D."/>
            <person name="Hitti J."/>
            <person name="Wolf Y.I."/>
            <person name="Tatusov R.L."/>
            <person name="Sabathe F."/>
            <person name="Doucette-Stamm L."/>
            <person name="Soucaille P."/>
            <person name="Daly M.J."/>
            <person name="Bennett G.N."/>
            <person name="Koonin E.V."/>
            <person name="Smith D.R."/>
        </authorList>
    </citation>
    <scope>NUCLEOTIDE SEQUENCE [LARGE SCALE GENOMIC DNA]</scope>
    <source>
        <strain evidence="4">ATCC 824 / DSM 792 / JCM 1419 / LMG 5710 / VKM B-1787</strain>
    </source>
</reference>
<keyword evidence="4" id="KW-1185">Reference proteome</keyword>
<dbReference type="OrthoDB" id="9806388at2"/>
<gene>
    <name evidence="3" type="ordered locus">CA_C2788</name>
</gene>
<dbReference type="InterPro" id="IPR050659">
    <property type="entry name" value="Peptidase_M24B"/>
</dbReference>
<dbReference type="GO" id="GO:0004177">
    <property type="term" value="F:aminopeptidase activity"/>
    <property type="evidence" value="ECO:0007669"/>
    <property type="project" value="UniProtKB-KW"/>
</dbReference>
<dbReference type="GeneID" id="44999274"/>
<dbReference type="PIR" id="A97243">
    <property type="entry name" value="A97243"/>
</dbReference>
<dbReference type="Gene3D" id="3.90.230.10">
    <property type="entry name" value="Creatinase/methionine aminopeptidase superfamily"/>
    <property type="match status" value="1"/>
</dbReference>
<evidence type="ECO:0000313" key="4">
    <source>
        <dbReference type="Proteomes" id="UP000000814"/>
    </source>
</evidence>
<dbReference type="SUPFAM" id="SSF53092">
    <property type="entry name" value="Creatinase/prolidase N-terminal domain"/>
    <property type="match status" value="1"/>
</dbReference>
<feature type="domain" description="Peptidase M24" evidence="1">
    <location>
        <begin position="139"/>
        <end position="341"/>
    </location>
</feature>
<dbReference type="InterPro" id="IPR036005">
    <property type="entry name" value="Creatinase/aminopeptidase-like"/>
</dbReference>
<evidence type="ECO:0000259" key="1">
    <source>
        <dbReference type="Pfam" id="PF00557"/>
    </source>
</evidence>
<dbReference type="eggNOG" id="COG0006">
    <property type="taxonomic scope" value="Bacteria"/>
</dbReference>
<dbReference type="EMBL" id="AE001437">
    <property type="protein sequence ID" value="AAK80732.1"/>
    <property type="molecule type" value="Genomic_DNA"/>
</dbReference>